<feature type="compositionally biased region" description="Polar residues" evidence="1">
    <location>
        <begin position="766"/>
        <end position="797"/>
    </location>
</feature>
<dbReference type="OrthoDB" id="2322499at2759"/>
<feature type="compositionally biased region" description="Polar residues" evidence="1">
    <location>
        <begin position="343"/>
        <end position="352"/>
    </location>
</feature>
<feature type="compositionally biased region" description="Polar residues" evidence="1">
    <location>
        <begin position="294"/>
        <end position="316"/>
    </location>
</feature>
<dbReference type="EMBL" id="JAFJYH010000006">
    <property type="protein sequence ID" value="KAG4425900.1"/>
    <property type="molecule type" value="Genomic_DNA"/>
</dbReference>
<dbReference type="Proteomes" id="UP000664132">
    <property type="component" value="Unassembled WGS sequence"/>
</dbReference>
<comment type="caution">
    <text evidence="2">The sequence shown here is derived from an EMBL/GenBank/DDBJ whole genome shotgun (WGS) entry which is preliminary data.</text>
</comment>
<evidence type="ECO:0000313" key="2">
    <source>
        <dbReference type="EMBL" id="KAG4425900.1"/>
    </source>
</evidence>
<evidence type="ECO:0000313" key="3">
    <source>
        <dbReference type="Proteomes" id="UP000664132"/>
    </source>
</evidence>
<proteinExistence type="predicted"/>
<evidence type="ECO:0000256" key="1">
    <source>
        <dbReference type="SAM" id="MobiDB-lite"/>
    </source>
</evidence>
<feature type="compositionally biased region" description="Low complexity" evidence="1">
    <location>
        <begin position="327"/>
        <end position="336"/>
    </location>
</feature>
<reference evidence="2" key="1">
    <citation type="submission" date="2021-02" db="EMBL/GenBank/DDBJ databases">
        <title>Genome sequence Cadophora malorum strain M34.</title>
        <authorList>
            <person name="Stefanovic E."/>
            <person name="Vu D."/>
            <person name="Scully C."/>
            <person name="Dijksterhuis J."/>
            <person name="Roader J."/>
            <person name="Houbraken J."/>
        </authorList>
    </citation>
    <scope>NUCLEOTIDE SEQUENCE</scope>
    <source>
        <strain evidence="2">M34</strain>
    </source>
</reference>
<feature type="region of interest" description="Disordered" evidence="1">
    <location>
        <begin position="619"/>
        <end position="691"/>
    </location>
</feature>
<dbReference type="AlphaFoldDB" id="A0A8H8BVR5"/>
<accession>A0A8H8BVR5</accession>
<gene>
    <name evidence="2" type="ORF">IFR04_000844</name>
</gene>
<feature type="compositionally biased region" description="Basic and acidic residues" evidence="1">
    <location>
        <begin position="634"/>
        <end position="691"/>
    </location>
</feature>
<feature type="compositionally biased region" description="Polar residues" evidence="1">
    <location>
        <begin position="220"/>
        <end position="247"/>
    </location>
</feature>
<evidence type="ECO:0008006" key="4">
    <source>
        <dbReference type="Google" id="ProtNLM"/>
    </source>
</evidence>
<sequence length="940" mass="104457">MSFDGSVLPEQAPDDGTHLDLRKVFSHPAGLRTARYIVGHFIQASQSQNAQTARDNFSSVSPPLFDSSPEVAILLKEILAFSESDNAVTGSVMIGAATASPYVNRGATAGGRPSTTWRSNYSGEFQTDLFTAASSHSSQSERFRQQHSLTMPPFNAQTSIANASANYYTSNRQHPTCASHHLAHLSPVQTLSGMEVPSASRPSGSPFHGTESPYHVESPSGRSSTNTSQPMSRQSSGRHANMSNLPNPENDPLRLDQAASFASHFQTSQGSNTSQTKVVNGGYFTEVQAMSSARNQPCNSTSSNLQSRISNNSSPHIKNFLPVNKTPNNNSNSDPPSVERTLAISNKPSNGLPSTSTPMSTSHPAHSPVLISPHPGVDHPSFKAQGANPAPEPTKGKKKKTKVDGAPRAKRQKTDKPPKVKRVPKEKEVKPVPACQKLSDDLWMRILEFSPPHFLKKVRLWNRAFKEMVDGYDSLFVNQRMENFGDNMPVASTMGLTERQYTDLLGGKGCLEPGCTDKKASRTHWSWAKRWCTKCWQNKIEREDRILKARQHDFPQRQTLTKLLECIPIGMHDSFMKAHDYIENLEARPSTAPRIYKYYIKSEVDKVIEEYQAFKLPPFKDDPNKSAAENASARTEHQQKEAEAAQKQSDFLDERKAKNDEHMQRVLKIEGAIRKKRQEDAQPYNKNREGRRELFLKRASEQIPDIPATFITETKAFKAATRIFRDAGTERGWQTLKPKIEKEWEDSAEKRRLESGESLENDEDNAATQGDKSQDTQPSTNSSSREASQTHSGQQNHLPGLSLQRYHQTDMQYFMENRASSMMSSSAMFGYQNYGAASYGRTTVPGMHPSMFPNAPLGNTFLDGSTQFQSSNMNNGLNHMSMDFSYQNNTYMHLPQVSNTHNNSFGSGYTTQPGDRKITVNSLLADPNPGASMGGYDAFQ</sequence>
<feature type="compositionally biased region" description="Basic and acidic residues" evidence="1">
    <location>
        <begin position="738"/>
        <end position="755"/>
    </location>
</feature>
<feature type="compositionally biased region" description="Basic and acidic residues" evidence="1">
    <location>
        <begin position="402"/>
        <end position="430"/>
    </location>
</feature>
<feature type="region of interest" description="Disordered" evidence="1">
    <location>
        <begin position="294"/>
        <end position="431"/>
    </location>
</feature>
<feature type="region of interest" description="Disordered" evidence="1">
    <location>
        <begin position="734"/>
        <end position="800"/>
    </location>
</feature>
<feature type="region of interest" description="Disordered" evidence="1">
    <location>
        <begin position="192"/>
        <end position="253"/>
    </location>
</feature>
<name>A0A8H8BVR5_9HELO</name>
<feature type="compositionally biased region" description="Low complexity" evidence="1">
    <location>
        <begin position="353"/>
        <end position="368"/>
    </location>
</feature>
<organism evidence="2 3">
    <name type="scientific">Cadophora malorum</name>
    <dbReference type="NCBI Taxonomy" id="108018"/>
    <lineage>
        <taxon>Eukaryota</taxon>
        <taxon>Fungi</taxon>
        <taxon>Dikarya</taxon>
        <taxon>Ascomycota</taxon>
        <taxon>Pezizomycotina</taxon>
        <taxon>Leotiomycetes</taxon>
        <taxon>Helotiales</taxon>
        <taxon>Ploettnerulaceae</taxon>
        <taxon>Cadophora</taxon>
    </lineage>
</organism>
<protein>
    <recommendedName>
        <fullName evidence="4">F-box domain-containing protein</fullName>
    </recommendedName>
</protein>
<keyword evidence="3" id="KW-1185">Reference proteome</keyword>